<name>A0A067MF04_BOTB1</name>
<gene>
    <name evidence="1" type="ORF">BOTBODRAFT_44792</name>
</gene>
<evidence type="ECO:0008006" key="3">
    <source>
        <dbReference type="Google" id="ProtNLM"/>
    </source>
</evidence>
<evidence type="ECO:0000313" key="1">
    <source>
        <dbReference type="EMBL" id="KDQ14144.1"/>
    </source>
</evidence>
<accession>A0A067MF04</accession>
<evidence type="ECO:0000313" key="2">
    <source>
        <dbReference type="Proteomes" id="UP000027195"/>
    </source>
</evidence>
<dbReference type="OrthoDB" id="3232239at2759"/>
<dbReference type="InParanoid" id="A0A067MF04"/>
<keyword evidence="2" id="KW-1185">Reference proteome</keyword>
<proteinExistence type="predicted"/>
<dbReference type="Proteomes" id="UP000027195">
    <property type="component" value="Unassembled WGS sequence"/>
</dbReference>
<dbReference type="AlphaFoldDB" id="A0A067MF04"/>
<protein>
    <recommendedName>
        <fullName evidence="3">F-box domain-containing protein</fullName>
    </recommendedName>
</protein>
<sequence>MFASPSRHLPLELHRPIVERISDRADLYTLTLVCRALQFEADRILFRRISVRKSSSETVRRYKALIALAPRIGTHIRELEVVRYGETSSLYAMIRLLRAVLLSAPNLQRLHAVYKWGDSDWPLEIPGGLMVRGMELNQLQYFSCPWVIDHDVISFFERHPNLHDLVVFLPWGEYPISGTALPRLKYLSAWRNTATRLLPGRPVTHFQVNVWDRSHWDAEFSAALLSTSVPLRALQVPSFRWGPHLNNLLPLFSNLHYLGICQLNGERVSNISI</sequence>
<reference evidence="2" key="1">
    <citation type="journal article" date="2014" name="Proc. Natl. Acad. Sci. U.S.A.">
        <title>Extensive sampling of basidiomycete genomes demonstrates inadequacy of the white-rot/brown-rot paradigm for wood decay fungi.</title>
        <authorList>
            <person name="Riley R."/>
            <person name="Salamov A.A."/>
            <person name="Brown D.W."/>
            <person name="Nagy L.G."/>
            <person name="Floudas D."/>
            <person name="Held B.W."/>
            <person name="Levasseur A."/>
            <person name="Lombard V."/>
            <person name="Morin E."/>
            <person name="Otillar R."/>
            <person name="Lindquist E.A."/>
            <person name="Sun H."/>
            <person name="LaButti K.M."/>
            <person name="Schmutz J."/>
            <person name="Jabbour D."/>
            <person name="Luo H."/>
            <person name="Baker S.E."/>
            <person name="Pisabarro A.G."/>
            <person name="Walton J.D."/>
            <person name="Blanchette R.A."/>
            <person name="Henrissat B."/>
            <person name="Martin F."/>
            <person name="Cullen D."/>
            <person name="Hibbett D.S."/>
            <person name="Grigoriev I.V."/>
        </authorList>
    </citation>
    <scope>NUCLEOTIDE SEQUENCE [LARGE SCALE GENOMIC DNA]</scope>
    <source>
        <strain evidence="2">FD-172 SS1</strain>
    </source>
</reference>
<dbReference type="EMBL" id="KL198039">
    <property type="protein sequence ID" value="KDQ14144.1"/>
    <property type="molecule type" value="Genomic_DNA"/>
</dbReference>
<dbReference type="HOGENOM" id="CLU_976817_0_0_1"/>
<organism evidence="1 2">
    <name type="scientific">Botryobasidium botryosum (strain FD-172 SS1)</name>
    <dbReference type="NCBI Taxonomy" id="930990"/>
    <lineage>
        <taxon>Eukaryota</taxon>
        <taxon>Fungi</taxon>
        <taxon>Dikarya</taxon>
        <taxon>Basidiomycota</taxon>
        <taxon>Agaricomycotina</taxon>
        <taxon>Agaricomycetes</taxon>
        <taxon>Cantharellales</taxon>
        <taxon>Botryobasidiaceae</taxon>
        <taxon>Botryobasidium</taxon>
    </lineage>
</organism>